<dbReference type="InterPro" id="IPR045864">
    <property type="entry name" value="aa-tRNA-synth_II/BPL/LPL"/>
</dbReference>
<organism evidence="16 17">
    <name type="scientific">Aerococcus mictus</name>
    <dbReference type="NCBI Taxonomy" id="2976810"/>
    <lineage>
        <taxon>Bacteria</taxon>
        <taxon>Bacillati</taxon>
        <taxon>Bacillota</taxon>
        <taxon>Bacilli</taxon>
        <taxon>Lactobacillales</taxon>
        <taxon>Aerococcaceae</taxon>
        <taxon>Aerococcus</taxon>
    </lineage>
</organism>
<protein>
    <recommendedName>
        <fullName evidence="13">Threonine--tRNA ligase</fullName>
        <ecNumber evidence="13">6.1.1.3</ecNumber>
    </recommendedName>
    <alternativeName>
        <fullName evidence="13">Threonyl-tRNA synthetase</fullName>
        <shortName evidence="13">ThrRS</shortName>
    </alternativeName>
</protein>
<keyword evidence="17" id="KW-1185">Reference proteome</keyword>
<dbReference type="InterPro" id="IPR006195">
    <property type="entry name" value="aa-tRNA-synth_II"/>
</dbReference>
<dbReference type="CDD" id="cd00771">
    <property type="entry name" value="ThrRS_core"/>
    <property type="match status" value="1"/>
</dbReference>
<evidence type="ECO:0000256" key="13">
    <source>
        <dbReference type="HAMAP-Rule" id="MF_00184"/>
    </source>
</evidence>
<dbReference type="SUPFAM" id="SSF55186">
    <property type="entry name" value="ThrRS/AlaRS common domain"/>
    <property type="match status" value="1"/>
</dbReference>
<keyword evidence="8 13" id="KW-0067">ATP-binding</keyword>
<evidence type="ECO:0000256" key="9">
    <source>
        <dbReference type="ARBA" id="ARBA00022884"/>
    </source>
</evidence>
<evidence type="ECO:0000256" key="3">
    <source>
        <dbReference type="ARBA" id="ARBA00022555"/>
    </source>
</evidence>
<name>A0ABZ2EES7_9LACT</name>
<comment type="subcellular location">
    <subcellularLocation>
        <location evidence="13">Cytoplasm</location>
    </subcellularLocation>
</comment>
<keyword evidence="2 13" id="KW-0963">Cytoplasm</keyword>
<keyword evidence="4 13" id="KW-0436">Ligase</keyword>
<dbReference type="SMART" id="SM00863">
    <property type="entry name" value="tRNA_SAD"/>
    <property type="match status" value="1"/>
</dbReference>
<dbReference type="Pfam" id="PF07973">
    <property type="entry name" value="tRNA_SAD"/>
    <property type="match status" value="1"/>
</dbReference>
<keyword evidence="9 13" id="KW-0694">RNA-binding</keyword>
<dbReference type="Gene3D" id="3.30.930.10">
    <property type="entry name" value="Bira Bifunctional Protein, Domain 2"/>
    <property type="match status" value="1"/>
</dbReference>
<feature type="domain" description="Aminoacyl-transfer RNA synthetases class-II family profile" evidence="14">
    <location>
        <begin position="272"/>
        <end position="545"/>
    </location>
</feature>
<evidence type="ECO:0000256" key="12">
    <source>
        <dbReference type="ARBA" id="ARBA00049515"/>
    </source>
</evidence>
<keyword evidence="6 13" id="KW-0547">Nucleotide-binding</keyword>
<evidence type="ECO:0000313" key="16">
    <source>
        <dbReference type="EMBL" id="WWC55292.1"/>
    </source>
</evidence>
<dbReference type="GO" id="GO:0004829">
    <property type="term" value="F:threonine-tRNA ligase activity"/>
    <property type="evidence" value="ECO:0007669"/>
    <property type="project" value="UniProtKB-EC"/>
</dbReference>
<dbReference type="CDD" id="cd00860">
    <property type="entry name" value="ThrRS_anticodon"/>
    <property type="match status" value="1"/>
</dbReference>
<evidence type="ECO:0000259" key="14">
    <source>
        <dbReference type="PROSITE" id="PS50862"/>
    </source>
</evidence>
<dbReference type="Proteomes" id="UP000250354">
    <property type="component" value="Chromosome"/>
</dbReference>
<gene>
    <name evidence="13 16" type="primary">thrS</name>
    <name evidence="16" type="ORF">DBT44_0003020</name>
</gene>
<feature type="binding site" evidence="13">
    <location>
        <position position="522"/>
    </location>
    <ligand>
        <name>Zn(2+)</name>
        <dbReference type="ChEBI" id="CHEBI:29105"/>
        <note>catalytic</note>
    </ligand>
</feature>
<evidence type="ECO:0000313" key="17">
    <source>
        <dbReference type="Proteomes" id="UP000250354"/>
    </source>
</evidence>
<dbReference type="PANTHER" id="PTHR11451:SF56">
    <property type="entry name" value="THREONINE--TRNA LIGASE 1"/>
    <property type="match status" value="1"/>
</dbReference>
<dbReference type="EC" id="6.1.1.3" evidence="13"/>
<dbReference type="Pfam" id="PF02824">
    <property type="entry name" value="TGS"/>
    <property type="match status" value="1"/>
</dbReference>
<evidence type="ECO:0000256" key="4">
    <source>
        <dbReference type="ARBA" id="ARBA00022598"/>
    </source>
</evidence>
<accession>A0ABZ2EES7</accession>
<feature type="binding site" evidence="13">
    <location>
        <position position="391"/>
    </location>
    <ligand>
        <name>Zn(2+)</name>
        <dbReference type="ChEBI" id="CHEBI:29105"/>
        <note>catalytic</note>
    </ligand>
</feature>
<dbReference type="Pfam" id="PF00587">
    <property type="entry name" value="tRNA-synt_2b"/>
    <property type="match status" value="1"/>
</dbReference>
<dbReference type="InterPro" id="IPR012675">
    <property type="entry name" value="Beta-grasp_dom_sf"/>
</dbReference>
<evidence type="ECO:0000256" key="11">
    <source>
        <dbReference type="ARBA" id="ARBA00023146"/>
    </source>
</evidence>
<dbReference type="HAMAP" id="MF_00184">
    <property type="entry name" value="Thr_tRNA_synth"/>
    <property type="match status" value="1"/>
</dbReference>
<dbReference type="CDD" id="cd01667">
    <property type="entry name" value="TGS_ThrRS"/>
    <property type="match status" value="1"/>
</dbReference>
<dbReference type="EMBL" id="CP145132">
    <property type="protein sequence ID" value="WWC55292.1"/>
    <property type="molecule type" value="Genomic_DNA"/>
</dbReference>
<evidence type="ECO:0000256" key="7">
    <source>
        <dbReference type="ARBA" id="ARBA00022833"/>
    </source>
</evidence>
<dbReference type="PANTHER" id="PTHR11451">
    <property type="entry name" value="THREONINE-TRNA LIGASE"/>
    <property type="match status" value="1"/>
</dbReference>
<dbReference type="InterPro" id="IPR004095">
    <property type="entry name" value="TGS"/>
</dbReference>
<keyword evidence="11 13" id="KW-0030">Aminoacyl-tRNA synthetase</keyword>
<comment type="catalytic activity">
    <reaction evidence="12 13">
        <text>tRNA(Thr) + L-threonine + ATP = L-threonyl-tRNA(Thr) + AMP + diphosphate + H(+)</text>
        <dbReference type="Rhea" id="RHEA:24624"/>
        <dbReference type="Rhea" id="RHEA-COMP:9670"/>
        <dbReference type="Rhea" id="RHEA-COMP:9704"/>
        <dbReference type="ChEBI" id="CHEBI:15378"/>
        <dbReference type="ChEBI" id="CHEBI:30616"/>
        <dbReference type="ChEBI" id="CHEBI:33019"/>
        <dbReference type="ChEBI" id="CHEBI:57926"/>
        <dbReference type="ChEBI" id="CHEBI:78442"/>
        <dbReference type="ChEBI" id="CHEBI:78534"/>
        <dbReference type="ChEBI" id="CHEBI:456215"/>
        <dbReference type="EC" id="6.1.1.3"/>
    </reaction>
</comment>
<dbReference type="Pfam" id="PF03129">
    <property type="entry name" value="HGTP_anticodon"/>
    <property type="match status" value="1"/>
</dbReference>
<comment type="similarity">
    <text evidence="1 13">Belongs to the class-II aminoacyl-tRNA synthetase family.</text>
</comment>
<dbReference type="InterPro" id="IPR012676">
    <property type="entry name" value="TGS-like"/>
</dbReference>
<dbReference type="InterPro" id="IPR002320">
    <property type="entry name" value="Thr-tRNA-ligase_IIa"/>
</dbReference>
<dbReference type="Gene3D" id="3.30.980.10">
    <property type="entry name" value="Threonyl-trna Synthetase, Chain A, domain 2"/>
    <property type="match status" value="1"/>
</dbReference>
<proteinExistence type="inferred from homology"/>
<comment type="caution">
    <text evidence="13">Lacks conserved residue(s) required for the propagation of feature annotation.</text>
</comment>
<evidence type="ECO:0000256" key="6">
    <source>
        <dbReference type="ARBA" id="ARBA00022741"/>
    </source>
</evidence>
<sequence length="651" mass="75347">MIQLTFPDQSVKEFESGVSGRDVAKSISNSLAKRVVAYTLNDELKGLDEAIESDGSIRLIDPKNKETEQEALDILRHSSAHLLAQALRRLYPDIKFGVGPAIENGFYYDTDNGQGQQVSEEDLPRVEAEMEKIVKEDYPVVGKEVSREEAKEIFKNDPYKLEIIADLPEDASLTTYSQGEFTDLCRGGHVPSTGYIKHFKLLSLAGAYWRGNSDNAMMQRVYGTSYFNEKDLKEDLKRREEAKERDHRKIGKELDLFMIDPKTGQGLPFWLPNGATIRRQVERYIVDKEVQAGYQHVYTPIMADVDLYKTSGHWDHYSDDMFPTMDFEDGESFVLRPMNCPHHIRVYQNKVHSYRELPIRIAELGMMHRYEKSGALSGLQRVREMTLNDSHIFVRLDQIKDEFKSILRFMQDAYHDFNITDYRYRLSYRDPKDTKKYFDDDEMWEKAQSMLKEAMDELGLDYFEAEGEAAFYGPKLDVQVKTALGNEETLSTIQLDFLLPEKFDVTYVGEDGQNTHRPVMIHRGIVSTMERFVAYLIEEYKGAFPTWLAPQQAILIPVNENQHADYVYQVANRMRSEGLRIEVDDRNEKMGYKIREAQTRKVPYQLVFGDNEIENGTVTVRRYGSKKTETVDLDEFINMIHAEIDSYGVKD</sequence>
<dbReference type="InterPro" id="IPR047246">
    <property type="entry name" value="ThrRS_anticodon"/>
</dbReference>
<keyword evidence="10 13" id="KW-0648">Protein biosynthesis</keyword>
<keyword evidence="7 13" id="KW-0862">Zinc</keyword>
<dbReference type="Gene3D" id="3.10.20.30">
    <property type="match status" value="1"/>
</dbReference>
<dbReference type="Gene3D" id="3.40.50.800">
    <property type="entry name" value="Anticodon-binding domain"/>
    <property type="match status" value="1"/>
</dbReference>
<dbReference type="PROSITE" id="PS50862">
    <property type="entry name" value="AA_TRNA_LIGASE_II"/>
    <property type="match status" value="1"/>
</dbReference>
<dbReference type="RefSeq" id="WP_070559365.1">
    <property type="nucleotide sequence ID" value="NZ_CAJHLG010000004.1"/>
</dbReference>
<feature type="domain" description="TGS" evidence="15">
    <location>
        <begin position="1"/>
        <end position="61"/>
    </location>
</feature>
<evidence type="ECO:0000259" key="15">
    <source>
        <dbReference type="PROSITE" id="PS51880"/>
    </source>
</evidence>
<dbReference type="InterPro" id="IPR018163">
    <property type="entry name" value="Thr/Ala-tRNA-synth_IIc_edit"/>
</dbReference>
<dbReference type="InterPro" id="IPR012947">
    <property type="entry name" value="tRNA_SAD"/>
</dbReference>
<evidence type="ECO:0000256" key="1">
    <source>
        <dbReference type="ARBA" id="ARBA00008226"/>
    </source>
</evidence>
<dbReference type="InterPro" id="IPR033728">
    <property type="entry name" value="ThrRS_core"/>
</dbReference>
<comment type="subunit">
    <text evidence="13">Homodimer.</text>
</comment>
<dbReference type="SUPFAM" id="SSF52954">
    <property type="entry name" value="Class II aaRS ABD-related"/>
    <property type="match status" value="1"/>
</dbReference>
<dbReference type="InterPro" id="IPR004154">
    <property type="entry name" value="Anticodon-bd"/>
</dbReference>
<dbReference type="InterPro" id="IPR036621">
    <property type="entry name" value="Anticodon-bd_dom_sf"/>
</dbReference>
<keyword evidence="3 13" id="KW-0820">tRNA-binding</keyword>
<reference evidence="16 17" key="1">
    <citation type="journal article" date="2020" name="J. Bacteriol.">
        <title>Aerococcus urinae Isolated from Women with Lower Urinary Tract Symptoms: In Vitro Aggregation and Genome Analysis.</title>
        <authorList>
            <person name="Hilt E.E."/>
            <person name="Putonti C."/>
            <person name="Thomas-White K."/>
            <person name="Lewis A.L."/>
            <person name="Visick K.L."/>
            <person name="Gilbert N.M."/>
            <person name="Wolfe A.J."/>
        </authorList>
    </citation>
    <scope>NUCLEOTIDE SEQUENCE [LARGE SCALE GENOMIC DNA]</scope>
    <source>
        <strain evidence="16 17">UMB1016</strain>
    </source>
</reference>
<evidence type="ECO:0000256" key="2">
    <source>
        <dbReference type="ARBA" id="ARBA00022490"/>
    </source>
</evidence>
<dbReference type="PRINTS" id="PR01047">
    <property type="entry name" value="TRNASYNTHTHR"/>
</dbReference>
<evidence type="ECO:0000256" key="10">
    <source>
        <dbReference type="ARBA" id="ARBA00022917"/>
    </source>
</evidence>
<feature type="binding site" evidence="13">
    <location>
        <position position="340"/>
    </location>
    <ligand>
        <name>Zn(2+)</name>
        <dbReference type="ChEBI" id="CHEBI:29105"/>
        <note>catalytic</note>
    </ligand>
</feature>
<dbReference type="NCBIfam" id="TIGR00418">
    <property type="entry name" value="thrS"/>
    <property type="match status" value="1"/>
</dbReference>
<dbReference type="PROSITE" id="PS51880">
    <property type="entry name" value="TGS"/>
    <property type="match status" value="1"/>
</dbReference>
<dbReference type="GeneID" id="86857916"/>
<dbReference type="SUPFAM" id="SSF81271">
    <property type="entry name" value="TGS-like"/>
    <property type="match status" value="1"/>
</dbReference>
<dbReference type="SUPFAM" id="SSF55681">
    <property type="entry name" value="Class II aaRS and biotin synthetases"/>
    <property type="match status" value="1"/>
</dbReference>
<evidence type="ECO:0000256" key="5">
    <source>
        <dbReference type="ARBA" id="ARBA00022723"/>
    </source>
</evidence>
<keyword evidence="5 13" id="KW-0479">Metal-binding</keyword>
<dbReference type="InterPro" id="IPR002314">
    <property type="entry name" value="aa-tRNA-synt_IIb"/>
</dbReference>
<evidence type="ECO:0000256" key="8">
    <source>
        <dbReference type="ARBA" id="ARBA00022840"/>
    </source>
</evidence>
<comment type="cofactor">
    <cofactor evidence="13">
        <name>Zn(2+)</name>
        <dbReference type="ChEBI" id="CHEBI:29105"/>
    </cofactor>
    <text evidence="13">Binds 1 zinc ion per subunit.</text>
</comment>